<name>A0A2I1DDZ3_ASPC2</name>
<proteinExistence type="predicted"/>
<protein>
    <submittedName>
        <fullName evidence="2">Uncharacterized protein</fullName>
    </submittedName>
</protein>
<evidence type="ECO:0000313" key="2">
    <source>
        <dbReference type="EMBL" id="PKY08107.1"/>
    </source>
</evidence>
<dbReference type="GeneID" id="36543837"/>
<feature type="region of interest" description="Disordered" evidence="1">
    <location>
        <begin position="62"/>
        <end position="87"/>
    </location>
</feature>
<comment type="caution">
    <text evidence="2">The sequence shown here is derived from an EMBL/GenBank/DDBJ whole genome shotgun (WGS) entry which is preliminary data.</text>
</comment>
<dbReference type="VEuPathDB" id="FungiDB:P168DRAFT_286266"/>
<reference evidence="2" key="1">
    <citation type="submission" date="2016-12" db="EMBL/GenBank/DDBJ databases">
        <title>The genomes of Aspergillus section Nigri reveals drivers in fungal speciation.</title>
        <authorList>
            <consortium name="DOE Joint Genome Institute"/>
            <person name="Vesth T.C."/>
            <person name="Nybo J."/>
            <person name="Theobald S."/>
            <person name="Brandl J."/>
            <person name="Frisvad J.C."/>
            <person name="Nielsen K.F."/>
            <person name="Lyhne E.K."/>
            <person name="Kogle M.E."/>
            <person name="Kuo A."/>
            <person name="Riley R."/>
            <person name="Clum A."/>
            <person name="Nolan M."/>
            <person name="Lipzen A."/>
            <person name="Salamov A."/>
            <person name="Henrissat B."/>
            <person name="Wiebenga A."/>
            <person name="De vries R.P."/>
            <person name="Grigoriev I.V."/>
            <person name="Mortensen U.H."/>
            <person name="Andersen M.R."/>
            <person name="Baker S.E."/>
        </authorList>
    </citation>
    <scope>NUCLEOTIDE SEQUENCE</scope>
    <source>
        <strain evidence="2">IBT 28561</strain>
    </source>
</reference>
<organism evidence="2 3">
    <name type="scientific">Aspergillus campestris (strain IBT 28561)</name>
    <dbReference type="NCBI Taxonomy" id="1392248"/>
    <lineage>
        <taxon>Eukaryota</taxon>
        <taxon>Fungi</taxon>
        <taxon>Dikarya</taxon>
        <taxon>Ascomycota</taxon>
        <taxon>Pezizomycotina</taxon>
        <taxon>Eurotiomycetes</taxon>
        <taxon>Eurotiomycetidae</taxon>
        <taxon>Eurotiales</taxon>
        <taxon>Aspergillaceae</taxon>
        <taxon>Aspergillus</taxon>
        <taxon>Aspergillus subgen. Circumdati</taxon>
    </lineage>
</organism>
<dbReference type="AlphaFoldDB" id="A0A2I1DDZ3"/>
<sequence length="87" mass="9886">MVQSRLYKIIVFIVWLSPRSSQRDPRAVFHKPNSNTLGKKKMNDRSCLMICTGESRIPQQKRLNQTIPNPPANPHSLSDAAQLRAMA</sequence>
<evidence type="ECO:0000313" key="3">
    <source>
        <dbReference type="Proteomes" id="UP000234254"/>
    </source>
</evidence>
<evidence type="ECO:0000256" key="1">
    <source>
        <dbReference type="SAM" id="MobiDB-lite"/>
    </source>
</evidence>
<keyword evidence="3" id="KW-1185">Reference proteome</keyword>
<dbReference type="Proteomes" id="UP000234254">
    <property type="component" value="Unassembled WGS sequence"/>
</dbReference>
<gene>
    <name evidence="2" type="ORF">P168DRAFT_286266</name>
</gene>
<accession>A0A2I1DDZ3</accession>
<dbReference type="EMBL" id="MSFM01000001">
    <property type="protein sequence ID" value="PKY08107.1"/>
    <property type="molecule type" value="Genomic_DNA"/>
</dbReference>
<dbReference type="RefSeq" id="XP_024696701.1">
    <property type="nucleotide sequence ID" value="XM_024836313.1"/>
</dbReference>